<dbReference type="PIRSF" id="PIRSF031900">
    <property type="entry name" value="UCP031900"/>
    <property type="match status" value="1"/>
</dbReference>
<name>A0A1I3U3K1_9RHOB</name>
<protein>
    <recommendedName>
        <fullName evidence="2">Phytase-like domain-containing protein</fullName>
    </recommendedName>
</protein>
<dbReference type="OrthoDB" id="9798693at2"/>
<dbReference type="SUPFAM" id="SSF101898">
    <property type="entry name" value="NHL repeat"/>
    <property type="match status" value="1"/>
</dbReference>
<evidence type="ECO:0000259" key="2">
    <source>
        <dbReference type="Pfam" id="PF13449"/>
    </source>
</evidence>
<keyword evidence="4" id="KW-1185">Reference proteome</keyword>
<evidence type="ECO:0000256" key="1">
    <source>
        <dbReference type="SAM" id="SignalP"/>
    </source>
</evidence>
<feature type="signal peptide" evidence="1">
    <location>
        <begin position="1"/>
        <end position="18"/>
    </location>
</feature>
<feature type="chain" id="PRO_5011606898" description="Phytase-like domain-containing protein" evidence="1">
    <location>
        <begin position="19"/>
        <end position="288"/>
    </location>
</feature>
<feature type="domain" description="Phytase-like" evidence="2">
    <location>
        <begin position="34"/>
        <end position="267"/>
    </location>
</feature>
<dbReference type="RefSeq" id="WP_092784400.1">
    <property type="nucleotide sequence ID" value="NZ_FORA01000007.1"/>
</dbReference>
<dbReference type="InterPro" id="IPR027372">
    <property type="entry name" value="Phytase-like_dom"/>
</dbReference>
<dbReference type="Proteomes" id="UP000199110">
    <property type="component" value="Unassembled WGS sequence"/>
</dbReference>
<reference evidence="3 4" key="1">
    <citation type="submission" date="2016-10" db="EMBL/GenBank/DDBJ databases">
        <authorList>
            <person name="de Groot N.N."/>
        </authorList>
    </citation>
    <scope>NUCLEOTIDE SEQUENCE [LARGE SCALE GENOMIC DNA]</scope>
    <source>
        <strain evidence="3 4">DSM 19073</strain>
    </source>
</reference>
<evidence type="ECO:0000313" key="4">
    <source>
        <dbReference type="Proteomes" id="UP000199110"/>
    </source>
</evidence>
<dbReference type="EMBL" id="FORA01000007">
    <property type="protein sequence ID" value="SFJ78128.1"/>
    <property type="molecule type" value="Genomic_DNA"/>
</dbReference>
<accession>A0A1I3U3K1</accession>
<dbReference type="Pfam" id="PF13449">
    <property type="entry name" value="Phytase-like"/>
    <property type="match status" value="1"/>
</dbReference>
<proteinExistence type="predicted"/>
<gene>
    <name evidence="3" type="ORF">SAMN04488095_3633</name>
</gene>
<keyword evidence="1" id="KW-0732">Signal</keyword>
<organism evidence="3 4">
    <name type="scientific">Jannaschia pohangensis</name>
    <dbReference type="NCBI Taxonomy" id="390807"/>
    <lineage>
        <taxon>Bacteria</taxon>
        <taxon>Pseudomonadati</taxon>
        <taxon>Pseudomonadota</taxon>
        <taxon>Alphaproteobacteria</taxon>
        <taxon>Rhodobacterales</taxon>
        <taxon>Roseobacteraceae</taxon>
        <taxon>Jannaschia</taxon>
    </lineage>
</organism>
<dbReference type="AlphaFoldDB" id="A0A1I3U3K1"/>
<dbReference type="STRING" id="390807.SAMN04488095_3633"/>
<evidence type="ECO:0000313" key="3">
    <source>
        <dbReference type="EMBL" id="SFJ78128.1"/>
    </source>
</evidence>
<sequence length="288" mass="30959">MRFGPLCALALVGAQAQAADYLGSYTWDPGYDGAGGYSALWLAPDGSGFVTLSDRGNWVRGSLGRADGGAVVSVLVQDRGPLLRSTGGDLRGGETDAEAIAFADGAFFVAYEGAHRVMRHDDIAAPPTRIAQDDAFAGLQSNSGLEALAADADGALYAIPERSGQLSRPFPVYRFADEAWTKPFTLRRDGRYLVSGADIGPDGRLYLLERDFAILGFRTRVRSFDLTGGDERTELETGIGTHDNLEGISVWRDEAGRLRLTMISDDNLNRAIQRTEFVDYVLDDGPGG</sequence>
<dbReference type="InterPro" id="IPR014567">
    <property type="entry name" value="UCP031900"/>
</dbReference>